<dbReference type="InterPro" id="IPR000792">
    <property type="entry name" value="Tscrpt_reg_LuxR_C"/>
</dbReference>
<evidence type="ECO:0000313" key="9">
    <source>
        <dbReference type="Proteomes" id="UP001597479"/>
    </source>
</evidence>
<feature type="domain" description="Response regulatory" evidence="7">
    <location>
        <begin position="3"/>
        <end position="119"/>
    </location>
</feature>
<gene>
    <name evidence="8" type="ORF">ACFS27_15515</name>
</gene>
<dbReference type="InterPro" id="IPR011006">
    <property type="entry name" value="CheY-like_superfamily"/>
</dbReference>
<dbReference type="InterPro" id="IPR039420">
    <property type="entry name" value="WalR-like"/>
</dbReference>
<evidence type="ECO:0000256" key="5">
    <source>
        <dbReference type="PROSITE-ProRule" id="PRU00169"/>
    </source>
</evidence>
<evidence type="ECO:0000256" key="3">
    <source>
        <dbReference type="ARBA" id="ARBA00023125"/>
    </source>
</evidence>
<dbReference type="Pfam" id="PF00072">
    <property type="entry name" value="Response_reg"/>
    <property type="match status" value="1"/>
</dbReference>
<keyword evidence="9" id="KW-1185">Reference proteome</keyword>
<evidence type="ECO:0000259" key="7">
    <source>
        <dbReference type="PROSITE" id="PS50110"/>
    </source>
</evidence>
<dbReference type="Proteomes" id="UP001597479">
    <property type="component" value="Unassembled WGS sequence"/>
</dbReference>
<organism evidence="8 9">
    <name type="scientific">Promicromonospora vindobonensis</name>
    <dbReference type="NCBI Taxonomy" id="195748"/>
    <lineage>
        <taxon>Bacteria</taxon>
        <taxon>Bacillati</taxon>
        <taxon>Actinomycetota</taxon>
        <taxon>Actinomycetes</taxon>
        <taxon>Micrococcales</taxon>
        <taxon>Promicromonosporaceae</taxon>
        <taxon>Promicromonospora</taxon>
    </lineage>
</organism>
<dbReference type="SMART" id="SM00421">
    <property type="entry name" value="HTH_LUXR"/>
    <property type="match status" value="1"/>
</dbReference>
<dbReference type="SUPFAM" id="SSF52172">
    <property type="entry name" value="CheY-like"/>
    <property type="match status" value="1"/>
</dbReference>
<dbReference type="Gene3D" id="3.40.50.2300">
    <property type="match status" value="1"/>
</dbReference>
<dbReference type="InterPro" id="IPR058245">
    <property type="entry name" value="NreC/VraR/RcsB-like_REC"/>
</dbReference>
<dbReference type="Pfam" id="PF00196">
    <property type="entry name" value="GerE"/>
    <property type="match status" value="1"/>
</dbReference>
<keyword evidence="2" id="KW-0805">Transcription regulation</keyword>
<dbReference type="CDD" id="cd06170">
    <property type="entry name" value="LuxR_C_like"/>
    <property type="match status" value="1"/>
</dbReference>
<accession>A0ABW5VTE3</accession>
<evidence type="ECO:0000256" key="2">
    <source>
        <dbReference type="ARBA" id="ARBA00023015"/>
    </source>
</evidence>
<feature type="modified residue" description="4-aspartylphosphate" evidence="5">
    <location>
        <position position="54"/>
    </location>
</feature>
<evidence type="ECO:0000256" key="4">
    <source>
        <dbReference type="ARBA" id="ARBA00023163"/>
    </source>
</evidence>
<dbReference type="PANTHER" id="PTHR43214">
    <property type="entry name" value="TWO-COMPONENT RESPONSE REGULATOR"/>
    <property type="match status" value="1"/>
</dbReference>
<evidence type="ECO:0000313" key="8">
    <source>
        <dbReference type="EMBL" id="MFD2794967.1"/>
    </source>
</evidence>
<evidence type="ECO:0000256" key="1">
    <source>
        <dbReference type="ARBA" id="ARBA00022553"/>
    </source>
</evidence>
<sequence length="212" mass="22858">MIRVVLVDDHPVVRDGLAGQIASQDDLTVAGEAGGGHEALALVERLRPDLVVTDLRMRTGDGVELIEALRRRVPAVAVLVLTTYGTEADLLPALEAGATSILLKDASRQELFHAVRMTSRGETVLSPAVAELLVRRYRTDGQADGVSLSPRELEILGLVADGTANREIGRTLHISETTVKTHLVRVYAKLEVSDRAAAVASAYRRGLLRLRS</sequence>
<dbReference type="SMART" id="SM00448">
    <property type="entry name" value="REC"/>
    <property type="match status" value="1"/>
</dbReference>
<proteinExistence type="predicted"/>
<dbReference type="RefSeq" id="WP_377184556.1">
    <property type="nucleotide sequence ID" value="NZ_JBHUOG010000002.1"/>
</dbReference>
<dbReference type="EMBL" id="JBHUOG010000002">
    <property type="protein sequence ID" value="MFD2794967.1"/>
    <property type="molecule type" value="Genomic_DNA"/>
</dbReference>
<dbReference type="CDD" id="cd17535">
    <property type="entry name" value="REC_NarL-like"/>
    <property type="match status" value="1"/>
</dbReference>
<dbReference type="PROSITE" id="PS50110">
    <property type="entry name" value="RESPONSE_REGULATORY"/>
    <property type="match status" value="1"/>
</dbReference>
<dbReference type="PRINTS" id="PR00038">
    <property type="entry name" value="HTHLUXR"/>
</dbReference>
<feature type="domain" description="HTH luxR-type" evidence="6">
    <location>
        <begin position="141"/>
        <end position="206"/>
    </location>
</feature>
<keyword evidence="1 5" id="KW-0597">Phosphoprotein</keyword>
<keyword evidence="3" id="KW-0238">DNA-binding</keyword>
<evidence type="ECO:0000259" key="6">
    <source>
        <dbReference type="PROSITE" id="PS50043"/>
    </source>
</evidence>
<dbReference type="InterPro" id="IPR001789">
    <property type="entry name" value="Sig_transdc_resp-reg_receiver"/>
</dbReference>
<keyword evidence="4" id="KW-0804">Transcription</keyword>
<dbReference type="PROSITE" id="PS50043">
    <property type="entry name" value="HTH_LUXR_2"/>
    <property type="match status" value="1"/>
</dbReference>
<dbReference type="InterPro" id="IPR016032">
    <property type="entry name" value="Sig_transdc_resp-reg_C-effctor"/>
</dbReference>
<protein>
    <submittedName>
        <fullName evidence="8">Response regulator</fullName>
    </submittedName>
</protein>
<dbReference type="PROSITE" id="PS00622">
    <property type="entry name" value="HTH_LUXR_1"/>
    <property type="match status" value="1"/>
</dbReference>
<dbReference type="SUPFAM" id="SSF46894">
    <property type="entry name" value="C-terminal effector domain of the bipartite response regulators"/>
    <property type="match status" value="1"/>
</dbReference>
<reference evidence="9" key="1">
    <citation type="journal article" date="2019" name="Int. J. Syst. Evol. Microbiol.">
        <title>The Global Catalogue of Microorganisms (GCM) 10K type strain sequencing project: providing services to taxonomists for standard genome sequencing and annotation.</title>
        <authorList>
            <consortium name="The Broad Institute Genomics Platform"/>
            <consortium name="The Broad Institute Genome Sequencing Center for Infectious Disease"/>
            <person name="Wu L."/>
            <person name="Ma J."/>
        </authorList>
    </citation>
    <scope>NUCLEOTIDE SEQUENCE [LARGE SCALE GENOMIC DNA]</scope>
    <source>
        <strain evidence="9">CCM 7044</strain>
    </source>
</reference>
<dbReference type="PANTHER" id="PTHR43214:SF24">
    <property type="entry name" value="TRANSCRIPTIONAL REGULATORY PROTEIN NARL-RELATED"/>
    <property type="match status" value="1"/>
</dbReference>
<name>A0ABW5VTE3_9MICO</name>
<comment type="caution">
    <text evidence="8">The sequence shown here is derived from an EMBL/GenBank/DDBJ whole genome shotgun (WGS) entry which is preliminary data.</text>
</comment>